<dbReference type="EMBL" id="CP086361">
    <property type="protein sequence ID" value="UNI22892.1"/>
    <property type="molecule type" value="Genomic_DNA"/>
</dbReference>
<evidence type="ECO:0000259" key="1">
    <source>
        <dbReference type="Pfam" id="PF06985"/>
    </source>
</evidence>
<protein>
    <recommendedName>
        <fullName evidence="1">Heterokaryon incompatibility domain-containing protein</fullName>
    </recommendedName>
</protein>
<dbReference type="KEGG" id="ptkz:JDV02_008736"/>
<dbReference type="Pfam" id="PF06985">
    <property type="entry name" value="HET"/>
    <property type="match status" value="1"/>
</dbReference>
<accession>A0A9Q8VFK6</accession>
<evidence type="ECO:0000313" key="3">
    <source>
        <dbReference type="Proteomes" id="UP000829364"/>
    </source>
</evidence>
<sequence length="652" mass="74282">MRLLGTKDLELKEFFDIHVPAYAILSHTWADGEVSLQDWADKNNRRFKPGYQKIVKACAEAVKDGIDYIWIDTNCIDKTSSAELSEAINSMFKWYQRSVVCYAHLGDVSHASIQSCRKPNSEFRKARWFTRGWTLQELIAPTELKFFSKDWQEIGTKANTTLALTIAEVTGITVWCLRRGIFSKLNPLREYSVAQRLSWASRRSTTRVEDQAYSLLGLFDISMPLVYGEGSEAFTRLLEEIMRKYTDHSILASQLRYVDVLPRSPKEFCESQDVATGKLTHRRKNFMHQRKAYTPRIHSYPFQMTNTGLQMTLPIVATLAPAFVFGVLDCWDESGTTQKTRSLCRIWIPLLRQGPERMRQFTRLLWPSPFLPVRLVPNDELGMKLGLAKRITAMTFSDRAGASWEPVDLVTPESYQDILIRKPHATTLPVPKWQPREAGSPFLICLPRGSDGYRLYGIFPQSTADVDKQHGEYLTSRVPLVQSRPLPQLGKVFDSPGKTNAGVRPTALDIHGAVIVFKRRHSRPPSFVAVCLVNMPILSHDGAVTYQPRCKIVTFWKPHLAEDHEENLGTLDVRKFSMTDTEHNFVVAVQKMPCPSHATAKGMEHRSVGLTQIVFDRRRLMADQERLKQLNKDAIPEMLAFMGQTSSDDEEA</sequence>
<evidence type="ECO:0000313" key="2">
    <source>
        <dbReference type="EMBL" id="UNI22892.1"/>
    </source>
</evidence>
<dbReference type="AlphaFoldDB" id="A0A9Q8VFK6"/>
<dbReference type="PANTHER" id="PTHR10622">
    <property type="entry name" value="HET DOMAIN-CONTAINING PROTEIN"/>
    <property type="match status" value="1"/>
</dbReference>
<dbReference type="RefSeq" id="XP_047846373.1">
    <property type="nucleotide sequence ID" value="XM_047990366.1"/>
</dbReference>
<keyword evidence="3" id="KW-1185">Reference proteome</keyword>
<reference evidence="2" key="1">
    <citation type="submission" date="2021-11" db="EMBL/GenBank/DDBJ databases">
        <title>Purpureocillium_takamizusanense_genome.</title>
        <authorList>
            <person name="Nguyen N.-H."/>
        </authorList>
    </citation>
    <scope>NUCLEOTIDE SEQUENCE</scope>
    <source>
        <strain evidence="2">PT3</strain>
    </source>
</reference>
<dbReference type="Proteomes" id="UP000829364">
    <property type="component" value="Chromosome 8"/>
</dbReference>
<organism evidence="2 3">
    <name type="scientific">Purpureocillium takamizusanense</name>
    <dbReference type="NCBI Taxonomy" id="2060973"/>
    <lineage>
        <taxon>Eukaryota</taxon>
        <taxon>Fungi</taxon>
        <taxon>Dikarya</taxon>
        <taxon>Ascomycota</taxon>
        <taxon>Pezizomycotina</taxon>
        <taxon>Sordariomycetes</taxon>
        <taxon>Hypocreomycetidae</taxon>
        <taxon>Hypocreales</taxon>
        <taxon>Ophiocordycipitaceae</taxon>
        <taxon>Purpureocillium</taxon>
    </lineage>
</organism>
<name>A0A9Q8VFK6_9HYPO</name>
<feature type="domain" description="Heterokaryon incompatibility" evidence="1">
    <location>
        <begin position="22"/>
        <end position="116"/>
    </location>
</feature>
<dbReference type="GeneID" id="72070682"/>
<dbReference type="InterPro" id="IPR010730">
    <property type="entry name" value="HET"/>
</dbReference>
<gene>
    <name evidence="2" type="ORF">JDV02_008736</name>
</gene>
<dbReference type="OrthoDB" id="20872at2759"/>
<proteinExistence type="predicted"/>
<dbReference type="PANTHER" id="PTHR10622:SF10">
    <property type="entry name" value="HET DOMAIN-CONTAINING PROTEIN"/>
    <property type="match status" value="1"/>
</dbReference>